<evidence type="ECO:0000313" key="5">
    <source>
        <dbReference type="EMBL" id="MPM08003.1"/>
    </source>
</evidence>
<dbReference type="EC" id="3.6.3.-" evidence="5"/>
<organism evidence="5">
    <name type="scientific">bioreactor metagenome</name>
    <dbReference type="NCBI Taxonomy" id="1076179"/>
    <lineage>
        <taxon>unclassified sequences</taxon>
        <taxon>metagenomes</taxon>
        <taxon>ecological metagenomes</taxon>
    </lineage>
</organism>
<dbReference type="InterPro" id="IPR015856">
    <property type="entry name" value="ABC_transpr_CbiO/EcfA_su"/>
</dbReference>
<dbReference type="GO" id="GO:0042626">
    <property type="term" value="F:ATPase-coupled transmembrane transporter activity"/>
    <property type="evidence" value="ECO:0007669"/>
    <property type="project" value="TreeGrafter"/>
</dbReference>
<evidence type="ECO:0000259" key="4">
    <source>
        <dbReference type="PROSITE" id="PS50893"/>
    </source>
</evidence>
<keyword evidence="5" id="KW-0378">Hydrolase</keyword>
<dbReference type="InterPro" id="IPR003439">
    <property type="entry name" value="ABC_transporter-like_ATP-bd"/>
</dbReference>
<evidence type="ECO:0000256" key="3">
    <source>
        <dbReference type="ARBA" id="ARBA00022840"/>
    </source>
</evidence>
<feature type="domain" description="ABC transporter" evidence="4">
    <location>
        <begin position="279"/>
        <end position="492"/>
    </location>
</feature>
<reference evidence="5" key="1">
    <citation type="submission" date="2019-08" db="EMBL/GenBank/DDBJ databases">
        <authorList>
            <person name="Kucharzyk K."/>
            <person name="Murdoch R.W."/>
            <person name="Higgins S."/>
            <person name="Loffler F."/>
        </authorList>
    </citation>
    <scope>NUCLEOTIDE SEQUENCE</scope>
</reference>
<dbReference type="PANTHER" id="PTHR43553">
    <property type="entry name" value="HEAVY METAL TRANSPORTER"/>
    <property type="match status" value="1"/>
</dbReference>
<sequence>MGPSQSDSTSSLAKSRVPMPNALSIEHLSFTYHSYVQKQCESLFENLSLQIEEGSKTLLLAPFDKGKTTLAKIMCGVCPKYFPGTLEGTIRVFGTDLATLEPWQLLSVCSYVSQNPQEQFIANSVEEELAFPLESLGLGREEMRSRIDAALQHWGLDRLRTSSEQELSGGERKRVLLAATEAIDARFWILDEAFDDLDQRWRDQLKEMIGKGNKTVLVLASRYLAEFDGLFDRMLLLDDKKVVSPPQQQLLSRFSQLCQDDLANPLASQVCTPPDVRQLVCTDLVAERRRMSTLEEASFKVHVPHFSLQSGELVTLVGPNGSGKSSFSRILCGLDGYLSGFIKFDGTSLSGKELSKKVGYLFQNPDLQIFLPTVNDELSWSLRRRRDLKQEEIRRRVAACADLFGLSLSDTPATMSYPLRKALQAAVYYLLDRPFYILDELDSALTYHTALSIIRDLRQNGAGILLITHDRQFANRVQQRTYSIEKGRLCEL</sequence>
<dbReference type="CDD" id="cd03225">
    <property type="entry name" value="ABC_cobalt_CbiO_domain1"/>
    <property type="match status" value="2"/>
</dbReference>
<dbReference type="EMBL" id="VSSQ01001400">
    <property type="protein sequence ID" value="MPM08003.1"/>
    <property type="molecule type" value="Genomic_DNA"/>
</dbReference>
<dbReference type="GO" id="GO:0005524">
    <property type="term" value="F:ATP binding"/>
    <property type="evidence" value="ECO:0007669"/>
    <property type="project" value="UniProtKB-KW"/>
</dbReference>
<evidence type="ECO:0000256" key="2">
    <source>
        <dbReference type="ARBA" id="ARBA00022741"/>
    </source>
</evidence>
<dbReference type="SUPFAM" id="SSF52540">
    <property type="entry name" value="P-loop containing nucleoside triphosphate hydrolases"/>
    <property type="match status" value="2"/>
</dbReference>
<keyword evidence="3 5" id="KW-0067">ATP-binding</keyword>
<dbReference type="PROSITE" id="PS50893">
    <property type="entry name" value="ABC_TRANSPORTER_2"/>
    <property type="match status" value="2"/>
</dbReference>
<dbReference type="InterPro" id="IPR027417">
    <property type="entry name" value="P-loop_NTPase"/>
</dbReference>
<keyword evidence="1" id="KW-0813">Transport</keyword>
<gene>
    <name evidence="5" type="primary">ykoD_9</name>
    <name evidence="5" type="ORF">SDC9_54315</name>
</gene>
<dbReference type="GO" id="GO:0016887">
    <property type="term" value="F:ATP hydrolysis activity"/>
    <property type="evidence" value="ECO:0007669"/>
    <property type="project" value="InterPro"/>
</dbReference>
<dbReference type="SMART" id="SM00382">
    <property type="entry name" value="AAA"/>
    <property type="match status" value="2"/>
</dbReference>
<dbReference type="AlphaFoldDB" id="A0A644X132"/>
<dbReference type="Gene3D" id="3.40.50.300">
    <property type="entry name" value="P-loop containing nucleotide triphosphate hydrolases"/>
    <property type="match status" value="2"/>
</dbReference>
<feature type="domain" description="ABC transporter" evidence="4">
    <location>
        <begin position="23"/>
        <end position="270"/>
    </location>
</feature>
<dbReference type="Pfam" id="PF00005">
    <property type="entry name" value="ABC_tran"/>
    <property type="match status" value="2"/>
</dbReference>
<accession>A0A644X132</accession>
<dbReference type="InterPro" id="IPR003593">
    <property type="entry name" value="AAA+_ATPase"/>
</dbReference>
<comment type="caution">
    <text evidence="5">The sequence shown here is derived from an EMBL/GenBank/DDBJ whole genome shotgun (WGS) entry which is preliminary data.</text>
</comment>
<proteinExistence type="predicted"/>
<dbReference type="GO" id="GO:0043190">
    <property type="term" value="C:ATP-binding cassette (ABC) transporter complex"/>
    <property type="evidence" value="ECO:0007669"/>
    <property type="project" value="TreeGrafter"/>
</dbReference>
<protein>
    <submittedName>
        <fullName evidence="5">Putative HMP/thiamine import ATP-binding protein YkoD</fullName>
        <ecNumber evidence="5">3.6.3.-</ecNumber>
    </submittedName>
</protein>
<keyword evidence="2" id="KW-0547">Nucleotide-binding</keyword>
<evidence type="ECO:0000256" key="1">
    <source>
        <dbReference type="ARBA" id="ARBA00022448"/>
    </source>
</evidence>
<dbReference type="InterPro" id="IPR050095">
    <property type="entry name" value="ECF_ABC_transporter_ATP-bd"/>
</dbReference>
<name>A0A644X132_9ZZZZ</name>